<gene>
    <name evidence="3" type="ORF">FOL46_004292</name>
    <name evidence="2" type="ORF">FOZ61_004744</name>
</gene>
<evidence type="ECO:0000313" key="4">
    <source>
        <dbReference type="Proteomes" id="UP000570595"/>
    </source>
</evidence>
<protein>
    <submittedName>
        <fullName evidence="3">Uncharacterized protein</fullName>
    </submittedName>
</protein>
<evidence type="ECO:0000313" key="2">
    <source>
        <dbReference type="EMBL" id="KAF4659434.1"/>
    </source>
</evidence>
<dbReference type="EMBL" id="JABANN010000262">
    <property type="protein sequence ID" value="KAF4664363.1"/>
    <property type="molecule type" value="Genomic_DNA"/>
</dbReference>
<evidence type="ECO:0000256" key="1">
    <source>
        <dbReference type="SAM" id="MobiDB-lite"/>
    </source>
</evidence>
<name>A0A7J6LYJ5_PEROL</name>
<comment type="caution">
    <text evidence="3">The sequence shown here is derived from an EMBL/GenBank/DDBJ whole genome shotgun (WGS) entry which is preliminary data.</text>
</comment>
<feature type="compositionally biased region" description="Basic and acidic residues" evidence="1">
    <location>
        <begin position="33"/>
        <end position="59"/>
    </location>
</feature>
<sequence length="256" mass="28481">MPDSLGLTIDVISEVAAFVMARKRGSQSASDNHLAHKETAGSEKKETSRHTPEHLFSKDDLPLARTKLRHFSRAGAEIDLEEEQCELLNKIVTVTLGNGQKMISKGCFLKGNMADHQLVYTVDTIEDSGNTTKTLHVDCDGHIYTMDEDGQGFIEVRSHKSKLDFEDPFKEMNGDIFAQLPNCHEILAVLQRTVLQGSPEDSAGRKVGDDILEKMCKVYQGEAVSSFTSPSARLEDGDFDGDYNYDIHEEPDMWVA</sequence>
<proteinExistence type="predicted"/>
<feature type="region of interest" description="Disordered" evidence="1">
    <location>
        <begin position="27"/>
        <end position="59"/>
    </location>
</feature>
<dbReference type="AlphaFoldDB" id="A0A7J6LYJ5"/>
<evidence type="ECO:0000313" key="3">
    <source>
        <dbReference type="EMBL" id="KAF4664363.1"/>
    </source>
</evidence>
<dbReference type="Proteomes" id="UP000572268">
    <property type="component" value="Unassembled WGS sequence"/>
</dbReference>
<dbReference type="Proteomes" id="UP000570595">
    <property type="component" value="Unassembled WGS sequence"/>
</dbReference>
<organism evidence="3 5">
    <name type="scientific">Perkinsus olseni</name>
    <name type="common">Perkinsus atlanticus</name>
    <dbReference type="NCBI Taxonomy" id="32597"/>
    <lineage>
        <taxon>Eukaryota</taxon>
        <taxon>Sar</taxon>
        <taxon>Alveolata</taxon>
        <taxon>Perkinsozoa</taxon>
        <taxon>Perkinsea</taxon>
        <taxon>Perkinsida</taxon>
        <taxon>Perkinsidae</taxon>
        <taxon>Perkinsus</taxon>
    </lineage>
</organism>
<dbReference type="EMBL" id="JABAHT010000268">
    <property type="protein sequence ID" value="KAF4659434.1"/>
    <property type="molecule type" value="Genomic_DNA"/>
</dbReference>
<accession>A0A7J6LYJ5</accession>
<evidence type="ECO:0000313" key="5">
    <source>
        <dbReference type="Proteomes" id="UP000572268"/>
    </source>
</evidence>
<dbReference type="OrthoDB" id="470978at2759"/>
<reference evidence="4 5" key="1">
    <citation type="submission" date="2020-04" db="EMBL/GenBank/DDBJ databases">
        <title>Perkinsus olseni comparative genomics.</title>
        <authorList>
            <person name="Bogema D.R."/>
        </authorList>
    </citation>
    <scope>NUCLEOTIDE SEQUENCE [LARGE SCALE GENOMIC DNA]</scope>
    <source>
        <strain evidence="2">ATCC PRA-179</strain>
        <strain evidence="3">ATCC PRA-31</strain>
    </source>
</reference>